<keyword evidence="4" id="KW-0489">Methyltransferase</keyword>
<dbReference type="InterPro" id="IPR000086">
    <property type="entry name" value="NUDIX_hydrolase_dom"/>
</dbReference>
<dbReference type="PANTHER" id="PTHR43167:SF1">
    <property type="entry name" value="PUTATIVE (AFU_ORTHOLOGUE AFUA_6G01830)-RELATED"/>
    <property type="match status" value="1"/>
</dbReference>
<accession>A0A1U7P459</accession>
<dbReference type="InterPro" id="IPR020084">
    <property type="entry name" value="NUDIX_hydrolase_CS"/>
</dbReference>
<dbReference type="STRING" id="249408.BOO71_0001222"/>
<dbReference type="Pfam" id="PF00293">
    <property type="entry name" value="NUDIX"/>
    <property type="match status" value="1"/>
</dbReference>
<dbReference type="GO" id="GO:0016787">
    <property type="term" value="F:hydrolase activity"/>
    <property type="evidence" value="ECO:0007669"/>
    <property type="project" value="UniProtKB-KW"/>
</dbReference>
<name>A0A1U7P459_9DEIO</name>
<evidence type="ECO:0000313" key="4">
    <source>
        <dbReference type="EMBL" id="OLV19953.1"/>
    </source>
</evidence>
<dbReference type="PANTHER" id="PTHR43167">
    <property type="entry name" value="PUTATIVE (AFU_ORTHOLOGUE AFUA_6G01830)-RELATED"/>
    <property type="match status" value="1"/>
</dbReference>
<dbReference type="CDD" id="cd02883">
    <property type="entry name" value="NUDIX_Hydrolase"/>
    <property type="match status" value="1"/>
</dbReference>
<reference evidence="4 5" key="1">
    <citation type="submission" date="2017-01" db="EMBL/GenBank/DDBJ databases">
        <title>Genome Analysis of Deinococcus marmoris KOPRI26562.</title>
        <authorList>
            <person name="Kim J.H."/>
            <person name="Oh H.-M."/>
        </authorList>
    </citation>
    <scope>NUCLEOTIDE SEQUENCE [LARGE SCALE GENOMIC DNA]</scope>
    <source>
        <strain evidence="4 5">KOPRI26562</strain>
    </source>
</reference>
<keyword evidence="4" id="KW-0808">Transferase</keyword>
<dbReference type="GO" id="GO:0008168">
    <property type="term" value="F:methyltransferase activity"/>
    <property type="evidence" value="ECO:0007669"/>
    <property type="project" value="UniProtKB-KW"/>
</dbReference>
<dbReference type="Proteomes" id="UP000186607">
    <property type="component" value="Unassembled WGS sequence"/>
</dbReference>
<evidence type="ECO:0000313" key="5">
    <source>
        <dbReference type="Proteomes" id="UP000186607"/>
    </source>
</evidence>
<dbReference type="Gene3D" id="3.90.79.10">
    <property type="entry name" value="Nucleoside Triphosphate Pyrophosphohydrolase"/>
    <property type="match status" value="1"/>
</dbReference>
<dbReference type="RefSeq" id="WP_075830336.1">
    <property type="nucleotide sequence ID" value="NZ_MSTI01000016.1"/>
</dbReference>
<evidence type="ECO:0000256" key="1">
    <source>
        <dbReference type="ARBA" id="ARBA00022801"/>
    </source>
</evidence>
<dbReference type="SUPFAM" id="SSF53335">
    <property type="entry name" value="S-adenosyl-L-methionine-dependent methyltransferases"/>
    <property type="match status" value="1"/>
</dbReference>
<organism evidence="4 5">
    <name type="scientific">Deinococcus marmoris</name>
    <dbReference type="NCBI Taxonomy" id="249408"/>
    <lineage>
        <taxon>Bacteria</taxon>
        <taxon>Thermotogati</taxon>
        <taxon>Deinococcota</taxon>
        <taxon>Deinococci</taxon>
        <taxon>Deinococcales</taxon>
        <taxon>Deinococcaceae</taxon>
        <taxon>Deinococcus</taxon>
    </lineage>
</organism>
<sequence>MSAQPFLNLSPGEDRIGRASAWIEREDGCVLMVALNRGGWTLPGGGIHPNETPQQAAVREAWEEAGAHAEASGEPFRIYGAWDEAQECLPLRLLSIDPSPEGRPVIWINPRALPWAEDVQIRQVLAARGETPAHLALPPRVTEALAHAARLGFDRSCSAETGRLLRTLAASRPGGKLLELGSGVGVGAAWLLAGMNASARLLTRPLAKVRHI</sequence>
<dbReference type="InterPro" id="IPR015797">
    <property type="entry name" value="NUDIX_hydrolase-like_dom_sf"/>
</dbReference>
<feature type="domain" description="Nudix hydrolase" evidence="3">
    <location>
        <begin position="14"/>
        <end position="131"/>
    </location>
</feature>
<comment type="caution">
    <text evidence="4">The sequence shown here is derived from an EMBL/GenBank/DDBJ whole genome shotgun (WGS) entry which is preliminary data.</text>
</comment>
<dbReference type="PRINTS" id="PR00502">
    <property type="entry name" value="NUDIXFAMILY"/>
</dbReference>
<dbReference type="InterPro" id="IPR029063">
    <property type="entry name" value="SAM-dependent_MTases_sf"/>
</dbReference>
<dbReference type="Gene3D" id="3.40.50.150">
    <property type="entry name" value="Vaccinia Virus protein VP39"/>
    <property type="match status" value="1"/>
</dbReference>
<dbReference type="SUPFAM" id="SSF55811">
    <property type="entry name" value="Nudix"/>
    <property type="match status" value="1"/>
</dbReference>
<dbReference type="AlphaFoldDB" id="A0A1U7P459"/>
<proteinExistence type="inferred from homology"/>
<dbReference type="GO" id="GO:0032259">
    <property type="term" value="P:methylation"/>
    <property type="evidence" value="ECO:0007669"/>
    <property type="project" value="UniProtKB-KW"/>
</dbReference>
<dbReference type="PROSITE" id="PS00893">
    <property type="entry name" value="NUDIX_BOX"/>
    <property type="match status" value="1"/>
</dbReference>
<gene>
    <name evidence="4" type="ORF">BOO71_0001222</name>
</gene>
<dbReference type="InterPro" id="IPR020476">
    <property type="entry name" value="Nudix_hydrolase"/>
</dbReference>
<evidence type="ECO:0000259" key="3">
    <source>
        <dbReference type="PROSITE" id="PS51462"/>
    </source>
</evidence>
<comment type="similarity">
    <text evidence="2">Belongs to the Nudix hydrolase family.</text>
</comment>
<keyword evidence="5" id="KW-1185">Reference proteome</keyword>
<protein>
    <submittedName>
        <fullName evidence="4">Cytidine/deoxycytidylate deaminase/nudix/methyltransferase domains protein</fullName>
    </submittedName>
</protein>
<dbReference type="PROSITE" id="PS51462">
    <property type="entry name" value="NUDIX"/>
    <property type="match status" value="1"/>
</dbReference>
<dbReference type="EMBL" id="MSTI01000016">
    <property type="protein sequence ID" value="OLV19953.1"/>
    <property type="molecule type" value="Genomic_DNA"/>
</dbReference>
<evidence type="ECO:0000256" key="2">
    <source>
        <dbReference type="RuleBase" id="RU003476"/>
    </source>
</evidence>
<keyword evidence="1 2" id="KW-0378">Hydrolase</keyword>